<dbReference type="InterPro" id="IPR017853">
    <property type="entry name" value="GH"/>
</dbReference>
<dbReference type="InterPro" id="IPR008811">
    <property type="entry name" value="Glycosyl_hydrolases_36"/>
</dbReference>
<sequence length="946" mass="101283">MGSTNGNNLDGGKITLRIESGDSTVLSQRWNSALYIAAGWNPYEMVEHAVTRAASLSGGAKPRKDKELPPSLDYFGWCTWDAFYSRVSARGLHQGLSSLVEGGAPPRFLIIDDGWQCTNVDKDLREPPTSKIMPKTAVTEDTSDEYLDAEMDMLYMGAQGIPPSSSAGVLLEALAADEDNLEHHMHHKRRHRGKSRNRHTQSATVTGTWDSSFDATASGSANDTGSFDAGWSQSVDRSMDPSMDRSMDGSTEQSLGVRLDNALVQRLDRSLRQDLDQAAQQSGDRELRASLDEGMRRSNGSVGSSPDQPQTGAAGDAGAEQSNGSGGARSRQSAQSSSSGTSSTALEKPQAANTGRGGVASTTAPGPGTTALVKQEPAETRVAEPPRPLSWLVSALMQRVVGGLVGLLEALLLKFYQYVVDPAPPGSWPVALFTWIATGPLRSLLLDFYAASGDFTRRLTSIKANSKFSSPFAGPEDFFSGEPEQLGTVIMALRELYNLRYIYCWHGLPAYWSGVATGAEEPDVAKYEARIMFAEPTPGLLEVEPSMAWNPSVVSGIGVIKDPYTLFNDMHSYLSDAGVTGVKVDCQAGVGLIGSALGGGPAMAAQYHSALEASVAAHFPGNHAINCMCHSTENIYRFTNTAVARASDDFYPRDPASSHPHVGACAFNSMFLSALVQTDWDMFHSKHHAAELHATARVVSGGPLYVSDYPGEHDFDLLRRLVLPDGSILRALLPGRPTRDSLFCDVLRDGKSLLKVWNINRHGGIVGVFNLQGSAWSRTRRQFLIHDKNPRPLTCTVFVALDSHTGRMQRLGLDEGLSVEVAGGKSTVVTIAPIEEQAGVAFAAVGLTNMFNSGGAVMSCILDARGDSSDTQSSSSSGGQAGARVAAYLTIKGSGTLLMYANQAPAAVRVGGQTTEFAYKETESRLEVELPTPASDQLQQDVTVCW</sequence>
<feature type="compositionally biased region" description="Basic and acidic residues" evidence="3">
    <location>
        <begin position="237"/>
        <end position="247"/>
    </location>
</feature>
<evidence type="ECO:0000313" key="4">
    <source>
        <dbReference type="EMBL" id="KAK9820373.1"/>
    </source>
</evidence>
<reference evidence="4 5" key="1">
    <citation type="journal article" date="2024" name="Nat. Commun.">
        <title>Phylogenomics reveals the evolutionary origins of lichenization in chlorophyte algae.</title>
        <authorList>
            <person name="Puginier C."/>
            <person name="Libourel C."/>
            <person name="Otte J."/>
            <person name="Skaloud P."/>
            <person name="Haon M."/>
            <person name="Grisel S."/>
            <person name="Petersen M."/>
            <person name="Berrin J.G."/>
            <person name="Delaux P.M."/>
            <person name="Dal Grande F."/>
            <person name="Keller J."/>
        </authorList>
    </citation>
    <scope>NUCLEOTIDE SEQUENCE [LARGE SCALE GENOMIC DNA]</scope>
    <source>
        <strain evidence="4 5">SAG 2043</strain>
    </source>
</reference>
<comment type="caution">
    <text evidence="4">The sequence shown here is derived from an EMBL/GenBank/DDBJ whole genome shotgun (WGS) entry which is preliminary data.</text>
</comment>
<evidence type="ECO:0000256" key="2">
    <source>
        <dbReference type="ARBA" id="ARBA00023277"/>
    </source>
</evidence>
<evidence type="ECO:0000256" key="3">
    <source>
        <dbReference type="SAM" id="MobiDB-lite"/>
    </source>
</evidence>
<evidence type="ECO:0008006" key="6">
    <source>
        <dbReference type="Google" id="ProtNLM"/>
    </source>
</evidence>
<dbReference type="PANTHER" id="PTHR31268">
    <property type="match status" value="1"/>
</dbReference>
<feature type="compositionally biased region" description="Polar residues" evidence="3">
    <location>
        <begin position="298"/>
        <end position="311"/>
    </location>
</feature>
<protein>
    <recommendedName>
        <fullName evidence="6">Raffinose synthase</fullName>
    </recommendedName>
</protein>
<feature type="region of interest" description="Disordered" evidence="3">
    <location>
        <begin position="183"/>
        <end position="257"/>
    </location>
</feature>
<dbReference type="SUPFAM" id="SSF51445">
    <property type="entry name" value="(Trans)glycosidases"/>
    <property type="match status" value="2"/>
</dbReference>
<dbReference type="EMBL" id="JALJOR010000003">
    <property type="protein sequence ID" value="KAK9820373.1"/>
    <property type="molecule type" value="Genomic_DNA"/>
</dbReference>
<name>A0AAW1QFX8_9CHLO</name>
<feature type="compositionally biased region" description="Low complexity" evidence="3">
    <location>
        <begin position="328"/>
        <end position="344"/>
    </location>
</feature>
<feature type="region of interest" description="Disordered" evidence="3">
    <location>
        <begin position="295"/>
        <end position="383"/>
    </location>
</feature>
<evidence type="ECO:0000313" key="5">
    <source>
        <dbReference type="Proteomes" id="UP001489004"/>
    </source>
</evidence>
<proteinExistence type="inferred from homology"/>
<keyword evidence="5" id="KW-1185">Reference proteome</keyword>
<accession>A0AAW1QFX8</accession>
<feature type="compositionally biased region" description="Polar residues" evidence="3">
    <location>
        <begin position="200"/>
        <end position="236"/>
    </location>
</feature>
<dbReference type="AlphaFoldDB" id="A0AAW1QFX8"/>
<keyword evidence="2" id="KW-0119">Carbohydrate metabolism</keyword>
<gene>
    <name evidence="4" type="ORF">WJX72_009606</name>
</gene>
<dbReference type="PANTHER" id="PTHR31268:SF32">
    <property type="entry name" value="GALACTINOL--SUCROSE GALACTOSYLTRANSFERASE 2-RELATED"/>
    <property type="match status" value="1"/>
</dbReference>
<dbReference type="Pfam" id="PF05691">
    <property type="entry name" value="Raffinose_syn"/>
    <property type="match status" value="3"/>
</dbReference>
<comment type="similarity">
    <text evidence="1">Belongs to the glycosyl hydrolases 36 family.</text>
</comment>
<organism evidence="4 5">
    <name type="scientific">[Myrmecia] bisecta</name>
    <dbReference type="NCBI Taxonomy" id="41462"/>
    <lineage>
        <taxon>Eukaryota</taxon>
        <taxon>Viridiplantae</taxon>
        <taxon>Chlorophyta</taxon>
        <taxon>core chlorophytes</taxon>
        <taxon>Trebouxiophyceae</taxon>
        <taxon>Trebouxiales</taxon>
        <taxon>Trebouxiaceae</taxon>
        <taxon>Myrmecia</taxon>
    </lineage>
</organism>
<dbReference type="Proteomes" id="UP001489004">
    <property type="component" value="Unassembled WGS sequence"/>
</dbReference>
<feature type="compositionally biased region" description="Basic residues" evidence="3">
    <location>
        <begin position="184"/>
        <end position="199"/>
    </location>
</feature>
<evidence type="ECO:0000256" key="1">
    <source>
        <dbReference type="ARBA" id="ARBA00007240"/>
    </source>
</evidence>
<feature type="compositionally biased region" description="Low complexity" evidence="3">
    <location>
        <begin position="362"/>
        <end position="371"/>
    </location>
</feature>